<dbReference type="OrthoDB" id="793529at2"/>
<evidence type="ECO:0000313" key="2">
    <source>
        <dbReference type="Proteomes" id="UP000245379"/>
    </source>
</evidence>
<dbReference type="Proteomes" id="UP000245379">
    <property type="component" value="Unassembled WGS sequence"/>
</dbReference>
<proteinExistence type="predicted"/>
<dbReference type="AlphaFoldDB" id="A0A317EJ86"/>
<organism evidence="1 2">
    <name type="scientific">Pedobacter yonginense</name>
    <dbReference type="NCBI Taxonomy" id="651869"/>
    <lineage>
        <taxon>Bacteria</taxon>
        <taxon>Pseudomonadati</taxon>
        <taxon>Bacteroidota</taxon>
        <taxon>Sphingobacteriia</taxon>
        <taxon>Sphingobacteriales</taxon>
        <taxon>Sphingobacteriaceae</taxon>
        <taxon>Pedobacter</taxon>
    </lineage>
</organism>
<name>A0A317EJ86_9SPHI</name>
<dbReference type="EMBL" id="QGNZ01000004">
    <property type="protein sequence ID" value="PWS26187.1"/>
    <property type="molecule type" value="Genomic_DNA"/>
</dbReference>
<reference evidence="1 2" key="1">
    <citation type="submission" date="2018-05" db="EMBL/GenBank/DDBJ databases">
        <title>Pedobacter paludis sp. nov., isolated from wetland soil.</title>
        <authorList>
            <person name="Zhang Y."/>
            <person name="Wang G."/>
        </authorList>
    </citation>
    <scope>NUCLEOTIDE SEQUENCE [LARGE SCALE GENOMIC DNA]</scope>
    <source>
        <strain evidence="1 2">KCTC22721</strain>
    </source>
</reference>
<accession>A0A317EJ86</accession>
<protein>
    <submittedName>
        <fullName evidence="1">Conjugal transfer protein TraI</fullName>
    </submittedName>
</protein>
<gene>
    <name evidence="1" type="ORF">DHW03_15440</name>
</gene>
<evidence type="ECO:0000313" key="1">
    <source>
        <dbReference type="EMBL" id="PWS26187.1"/>
    </source>
</evidence>
<keyword evidence="2" id="KW-1185">Reference proteome</keyword>
<sequence length="237" mass="27283">MGFIGHKIRRIMRNYMVILPVSAMTICVSIPKGATAQIAVLEVIKAGVKKVIKAVDLKVQRLQNETIWLQNAQKVLENQLSKLKLTEIADWTERQKDLYSEYYTSLWKVKSAIAYYKRVKELTAKQLAIVDEYKWAWGMFQKDRHFNAEELQTMEKTYLGILEESVKNLDQVLLVVNSFKTQMSDAKRLEIIVAAADKMDENYRDLKQFNAGNISVSIQRSASLDEAAKLRELYGIN</sequence>
<comment type="caution">
    <text evidence="1">The sequence shown here is derived from an EMBL/GenBank/DDBJ whole genome shotgun (WGS) entry which is preliminary data.</text>
</comment>